<evidence type="ECO:0000256" key="1">
    <source>
        <dbReference type="SAM" id="MobiDB-lite"/>
    </source>
</evidence>
<dbReference type="InterPro" id="IPR036680">
    <property type="entry name" value="SPOR-like_sf"/>
</dbReference>
<evidence type="ECO:0000313" key="3">
    <source>
        <dbReference type="EMBL" id="SVD17012.1"/>
    </source>
</evidence>
<dbReference type="InterPro" id="IPR007730">
    <property type="entry name" value="SPOR-like_dom"/>
</dbReference>
<gene>
    <name evidence="3" type="ORF">METZ01_LOCUS369866</name>
</gene>
<dbReference type="Gene3D" id="3.30.70.1070">
    <property type="entry name" value="Sporulation related repeat"/>
    <property type="match status" value="1"/>
</dbReference>
<sequence>AKIKPEEEIPPPPSVVKKPKKKTNPKARKKKSSKSSKKTDRQSQSRKKNKNVDYTIQIAAWPSLEQARKDQLRLIEEGFDAYIERYYRKEKDAVWYRVRLGKFSDKNKALNVQKQIETILGIKSWLDVISNN</sequence>
<feature type="domain" description="SPOR" evidence="2">
    <location>
        <begin position="48"/>
        <end position="129"/>
    </location>
</feature>
<organism evidence="3">
    <name type="scientific">marine metagenome</name>
    <dbReference type="NCBI Taxonomy" id="408172"/>
    <lineage>
        <taxon>unclassified sequences</taxon>
        <taxon>metagenomes</taxon>
        <taxon>ecological metagenomes</taxon>
    </lineage>
</organism>
<proteinExistence type="predicted"/>
<dbReference type="Pfam" id="PF05036">
    <property type="entry name" value="SPOR"/>
    <property type="match status" value="1"/>
</dbReference>
<evidence type="ECO:0000259" key="2">
    <source>
        <dbReference type="PROSITE" id="PS51724"/>
    </source>
</evidence>
<dbReference type="PROSITE" id="PS51724">
    <property type="entry name" value="SPOR"/>
    <property type="match status" value="1"/>
</dbReference>
<reference evidence="3" key="1">
    <citation type="submission" date="2018-05" db="EMBL/GenBank/DDBJ databases">
        <authorList>
            <person name="Lanie J.A."/>
            <person name="Ng W.-L."/>
            <person name="Kazmierczak K.M."/>
            <person name="Andrzejewski T.M."/>
            <person name="Davidsen T.M."/>
            <person name="Wayne K.J."/>
            <person name="Tettelin H."/>
            <person name="Glass J.I."/>
            <person name="Rusch D."/>
            <person name="Podicherti R."/>
            <person name="Tsui H.-C.T."/>
            <person name="Winkler M.E."/>
        </authorList>
    </citation>
    <scope>NUCLEOTIDE SEQUENCE</scope>
</reference>
<dbReference type="InterPro" id="IPR052521">
    <property type="entry name" value="Cell_div_SPOR-domain"/>
</dbReference>
<dbReference type="GO" id="GO:0032153">
    <property type="term" value="C:cell division site"/>
    <property type="evidence" value="ECO:0007669"/>
    <property type="project" value="TreeGrafter"/>
</dbReference>
<accession>A0A382T5C9</accession>
<dbReference type="AlphaFoldDB" id="A0A382T5C9"/>
<dbReference type="GO" id="GO:0032506">
    <property type="term" value="P:cytokinetic process"/>
    <property type="evidence" value="ECO:0007669"/>
    <property type="project" value="TreeGrafter"/>
</dbReference>
<dbReference type="SUPFAM" id="SSF110997">
    <property type="entry name" value="Sporulation related repeat"/>
    <property type="match status" value="1"/>
</dbReference>
<name>A0A382T5C9_9ZZZZ</name>
<dbReference type="GO" id="GO:0042834">
    <property type="term" value="F:peptidoglycan binding"/>
    <property type="evidence" value="ECO:0007669"/>
    <property type="project" value="InterPro"/>
</dbReference>
<dbReference type="GO" id="GO:0030428">
    <property type="term" value="C:cell septum"/>
    <property type="evidence" value="ECO:0007669"/>
    <property type="project" value="TreeGrafter"/>
</dbReference>
<protein>
    <recommendedName>
        <fullName evidence="2">SPOR domain-containing protein</fullName>
    </recommendedName>
</protein>
<feature type="region of interest" description="Disordered" evidence="1">
    <location>
        <begin position="1"/>
        <end position="52"/>
    </location>
</feature>
<feature type="compositionally biased region" description="Basic residues" evidence="1">
    <location>
        <begin position="17"/>
        <end position="36"/>
    </location>
</feature>
<feature type="non-terminal residue" evidence="3">
    <location>
        <position position="1"/>
    </location>
</feature>
<dbReference type="EMBL" id="UINC01133844">
    <property type="protein sequence ID" value="SVD17012.1"/>
    <property type="molecule type" value="Genomic_DNA"/>
</dbReference>
<dbReference type="PANTHER" id="PTHR38687">
    <property type="entry name" value="CELL DIVISION PROTEIN DEDD-RELATED"/>
    <property type="match status" value="1"/>
</dbReference>
<dbReference type="PANTHER" id="PTHR38687:SF1">
    <property type="entry name" value="CELL DIVISION PROTEIN DEDD"/>
    <property type="match status" value="1"/>
</dbReference>